<keyword evidence="2" id="KW-1185">Reference proteome</keyword>
<evidence type="ECO:0000313" key="2">
    <source>
        <dbReference type="Proteomes" id="UP000290253"/>
    </source>
</evidence>
<dbReference type="AlphaFoldDB" id="A0A4Q1SJF9"/>
<accession>A0A4Q1SJF9</accession>
<dbReference type="EMBL" id="SDMK01000001">
    <property type="protein sequence ID" value="RXS97766.1"/>
    <property type="molecule type" value="Genomic_DNA"/>
</dbReference>
<proteinExistence type="predicted"/>
<reference evidence="1 2" key="1">
    <citation type="journal article" date="2016" name="Int. J. Syst. Evol. Microbiol.">
        <title>Acidipila dinghuensis sp. nov., an acidobacterium isolated from forest soil.</title>
        <authorList>
            <person name="Jiang Y.W."/>
            <person name="Wang J."/>
            <person name="Chen M.H."/>
            <person name="Lv Y.Y."/>
            <person name="Qiu L.H."/>
        </authorList>
    </citation>
    <scope>NUCLEOTIDE SEQUENCE [LARGE SCALE GENOMIC DNA]</scope>
    <source>
        <strain evidence="1 2">DHOF10</strain>
    </source>
</reference>
<protein>
    <submittedName>
        <fullName evidence="1">Uncharacterized protein</fullName>
    </submittedName>
</protein>
<sequence>MSNSRPAEPLHVSSRFRDAVLSAALKLEQQASLDERHVHTLTDPDHRRRHRRLVDEQLIKAFRLREMIKLMRVREPQPMPPLRNVHFVPTPSR</sequence>
<evidence type="ECO:0000313" key="1">
    <source>
        <dbReference type="EMBL" id="RXS97766.1"/>
    </source>
</evidence>
<dbReference type="RefSeq" id="WP_129207545.1">
    <property type="nucleotide sequence ID" value="NZ_BMGU01000001.1"/>
</dbReference>
<dbReference type="Proteomes" id="UP000290253">
    <property type="component" value="Unassembled WGS sequence"/>
</dbReference>
<comment type="caution">
    <text evidence="1">The sequence shown here is derived from an EMBL/GenBank/DDBJ whole genome shotgun (WGS) entry which is preliminary data.</text>
</comment>
<dbReference type="OrthoDB" id="123115at2"/>
<name>A0A4Q1SJF9_9BACT</name>
<organism evidence="1 2">
    <name type="scientific">Silvibacterium dinghuense</name>
    <dbReference type="NCBI Taxonomy" id="1560006"/>
    <lineage>
        <taxon>Bacteria</taxon>
        <taxon>Pseudomonadati</taxon>
        <taxon>Acidobacteriota</taxon>
        <taxon>Terriglobia</taxon>
        <taxon>Terriglobales</taxon>
        <taxon>Acidobacteriaceae</taxon>
        <taxon>Silvibacterium</taxon>
    </lineage>
</organism>
<gene>
    <name evidence="1" type="ORF">ESZ00_07860</name>
</gene>